<evidence type="ECO:0000313" key="5">
    <source>
        <dbReference type="Proteomes" id="UP000484015"/>
    </source>
</evidence>
<keyword evidence="5" id="KW-1185">Reference proteome</keyword>
<keyword evidence="1" id="KW-0732">Signal</keyword>
<dbReference type="GO" id="GO:0009279">
    <property type="term" value="C:cell outer membrane"/>
    <property type="evidence" value="ECO:0007669"/>
    <property type="project" value="UniProtKB-SubCell"/>
</dbReference>
<dbReference type="AlphaFoldDB" id="A0A6L6PVN7"/>
<keyword evidence="1" id="KW-0998">Cell outer membrane</keyword>
<feature type="region of interest" description="Disordered" evidence="2">
    <location>
        <begin position="26"/>
        <end position="45"/>
    </location>
</feature>
<dbReference type="InterPro" id="IPR020889">
    <property type="entry name" value="LipoPS_assembly_LptD"/>
</dbReference>
<evidence type="ECO:0000256" key="1">
    <source>
        <dbReference type="HAMAP-Rule" id="MF_01411"/>
    </source>
</evidence>
<comment type="subunit">
    <text evidence="1">Component of the lipopolysaccharide transport and assembly complex. Interacts with LptE and LptA.</text>
</comment>
<comment type="similarity">
    <text evidence="1">Belongs to the LptD family.</text>
</comment>
<evidence type="ECO:0000259" key="3">
    <source>
        <dbReference type="Pfam" id="PF04453"/>
    </source>
</evidence>
<comment type="caution">
    <text evidence="1">Lacks conserved residue(s) required for the propagation of feature annotation.</text>
</comment>
<comment type="function">
    <text evidence="1">Together with LptE, is involved in the assembly of lipopolysaccharide (LPS) at the surface of the outer membrane.</text>
</comment>
<gene>
    <name evidence="1 4" type="primary">lptD</name>
    <name evidence="4" type="ORF">GM668_04170</name>
</gene>
<organism evidence="4 5">
    <name type="scientific">Pseudoduganella ginsengisoli</name>
    <dbReference type="NCBI Taxonomy" id="1462440"/>
    <lineage>
        <taxon>Bacteria</taxon>
        <taxon>Pseudomonadati</taxon>
        <taxon>Pseudomonadota</taxon>
        <taxon>Betaproteobacteria</taxon>
        <taxon>Burkholderiales</taxon>
        <taxon>Oxalobacteraceae</taxon>
        <taxon>Telluria group</taxon>
        <taxon>Pseudoduganella</taxon>
    </lineage>
</organism>
<proteinExistence type="inferred from homology"/>
<dbReference type="PANTHER" id="PTHR30189">
    <property type="entry name" value="LPS-ASSEMBLY PROTEIN"/>
    <property type="match status" value="1"/>
</dbReference>
<comment type="caution">
    <text evidence="4">The sequence shown here is derived from an EMBL/GenBank/DDBJ whole genome shotgun (WGS) entry which is preliminary data.</text>
</comment>
<dbReference type="RefSeq" id="WP_155437615.1">
    <property type="nucleotide sequence ID" value="NZ_WNLA01000001.1"/>
</dbReference>
<name>A0A6L6PVN7_9BURK</name>
<dbReference type="GO" id="GO:1990351">
    <property type="term" value="C:transporter complex"/>
    <property type="evidence" value="ECO:0007669"/>
    <property type="project" value="TreeGrafter"/>
</dbReference>
<dbReference type="Pfam" id="PF04453">
    <property type="entry name" value="LptD"/>
    <property type="match status" value="1"/>
</dbReference>
<dbReference type="EMBL" id="WNLA01000001">
    <property type="protein sequence ID" value="MTW01281.1"/>
    <property type="molecule type" value="Genomic_DNA"/>
</dbReference>
<dbReference type="PANTHER" id="PTHR30189:SF1">
    <property type="entry name" value="LPS-ASSEMBLY PROTEIN LPTD"/>
    <property type="match status" value="1"/>
</dbReference>
<protein>
    <recommendedName>
        <fullName evidence="1">LPS-assembly protein LptD</fullName>
    </recommendedName>
</protein>
<dbReference type="InterPro" id="IPR050218">
    <property type="entry name" value="LptD"/>
</dbReference>
<accession>A0A6L6PVN7</accession>
<feature type="signal peptide" evidence="1">
    <location>
        <begin position="1"/>
        <end position="28"/>
    </location>
</feature>
<reference evidence="4 5" key="1">
    <citation type="submission" date="2019-11" db="EMBL/GenBank/DDBJ databases">
        <title>Type strains purchased from KCTC, JCM and DSMZ.</title>
        <authorList>
            <person name="Lu H."/>
        </authorList>
    </citation>
    <scope>NUCLEOTIDE SEQUENCE [LARGE SCALE GENOMIC DNA]</scope>
    <source>
        <strain evidence="4 5">KCTC 42409</strain>
    </source>
</reference>
<dbReference type="GO" id="GO:0043165">
    <property type="term" value="P:Gram-negative-bacterium-type cell outer membrane assembly"/>
    <property type="evidence" value="ECO:0007669"/>
    <property type="project" value="UniProtKB-UniRule"/>
</dbReference>
<evidence type="ECO:0000313" key="4">
    <source>
        <dbReference type="EMBL" id="MTW01281.1"/>
    </source>
</evidence>
<dbReference type="OrthoDB" id="9760225at2"/>
<comment type="subcellular location">
    <subcellularLocation>
        <location evidence="1">Cell outer membrane</location>
    </subcellularLocation>
</comment>
<dbReference type="GO" id="GO:0015920">
    <property type="term" value="P:lipopolysaccharide transport"/>
    <property type="evidence" value="ECO:0007669"/>
    <property type="project" value="InterPro"/>
</dbReference>
<keyword evidence="1" id="KW-0472">Membrane</keyword>
<feature type="compositionally biased region" description="Polar residues" evidence="2">
    <location>
        <begin position="26"/>
        <end position="38"/>
    </location>
</feature>
<dbReference type="HAMAP" id="MF_01411">
    <property type="entry name" value="LPS_assembly_LptD"/>
    <property type="match status" value="1"/>
</dbReference>
<dbReference type="Proteomes" id="UP000484015">
    <property type="component" value="Unassembled WGS sequence"/>
</dbReference>
<feature type="domain" description="LptD C-terminal" evidence="3">
    <location>
        <begin position="289"/>
        <end position="671"/>
    </location>
</feature>
<dbReference type="InterPro" id="IPR007543">
    <property type="entry name" value="LptD_C"/>
</dbReference>
<sequence precursor="true">MSRFKAPPNAHRWAFAFTALVTATTSHAQTPSKQQRPQHVTDKDAPTIVQAEDITGRPDRELNLDRNVELVRDKTRVMADIACFRQIEDEVEAQGHVRIWRYGDYYTGDEVKLNLESGKGYMLNPTYKLELNQAQGKANRINFINEDEAVVIDGTYSTCQGPNPDWYLKSSTLTLDSGRDVGVAGKTVVYFKGVPLIGTPALSFSLSGARRSGWLPAIPGFGSKGRAELTVPYYFNIAPNRDLTLFPRLIARRGFQLGAHGRYIGETDAGSYAGDTFIEYLPNDSQAHKDRWMINSNHTQAIAKDWTFGWNARAASDNNYPNDFSKTVSGSAERQLLRELRSDYRGEYWSLSARVQKYQVLQDPASDKDPSLFVTRPYDRLPAINFHAARYDVAGFDWTVDSELTSFWHPTSIRGSRFVAIPQLSYPIIGPSFFITPKIQLHASAYQLDAHTEGTTHTPEHSLTRAVPTMSLDSGLVFERDTSMFGRAATQTLEPRLFYVKTPYHDQKDFPNFDTAASTFNFSQIFSENRFVGSDRIGDANQVTAAIVSRFLEESGAERLRLAFGQRFYFADQRVQLDASTSTKDAKSDMLLAAQGRISDAWGVDSAVQYNPSDKHVVSSNFMLNYMPAPKKVANLGYRYLRDTFNSTTGTRNNDGFRNVDLSSQWPLSQRLFGVGRISYSLKDKKILEGLMGLEYNGDCWVFRMGAQRFVTTAKQASTSTFFQLELNGLSKFGIGNSLETLRNSIPGYQRLNDGNRH</sequence>
<feature type="chain" id="PRO_5027191353" description="LPS-assembly protein LptD" evidence="1">
    <location>
        <begin position="29"/>
        <end position="758"/>
    </location>
</feature>
<evidence type="ECO:0000256" key="2">
    <source>
        <dbReference type="SAM" id="MobiDB-lite"/>
    </source>
</evidence>